<dbReference type="EMBL" id="JAMDMJ010000055">
    <property type="protein sequence ID" value="MCY9599847.1"/>
    <property type="molecule type" value="Genomic_DNA"/>
</dbReference>
<organism evidence="3 4">
    <name type="scientific">Paenibacillus chitinolyticus</name>
    <dbReference type="NCBI Taxonomy" id="79263"/>
    <lineage>
        <taxon>Bacteria</taxon>
        <taxon>Bacillati</taxon>
        <taxon>Bacillota</taxon>
        <taxon>Bacilli</taxon>
        <taxon>Bacillales</taxon>
        <taxon>Paenibacillaceae</taxon>
        <taxon>Paenibacillus</taxon>
    </lineage>
</organism>
<evidence type="ECO:0000313" key="2">
    <source>
        <dbReference type="EMBL" id="MCY9599847.1"/>
    </source>
</evidence>
<reference evidence="3 4" key="1">
    <citation type="submission" date="2018-01" db="EMBL/GenBank/DDBJ databases">
        <title>The whole genome sequencing and assembly of Paenibacillus chitinolyticus KCCM 41400 strain.</title>
        <authorList>
            <person name="Kim J.-Y."/>
            <person name="Park M.-K."/>
            <person name="Lee Y.-J."/>
            <person name="Yi H."/>
            <person name="Bahn Y.-S."/>
            <person name="Kim J.F."/>
            <person name="Lee D.-W."/>
        </authorList>
    </citation>
    <scope>NUCLEOTIDE SEQUENCE [LARGE SCALE GENOMIC DNA]</scope>
    <source>
        <strain evidence="3 4">KCCM 41400</strain>
    </source>
</reference>
<keyword evidence="1" id="KW-0472">Membrane</keyword>
<dbReference type="Proteomes" id="UP000288943">
    <property type="component" value="Chromosome"/>
</dbReference>
<name>A0A410WXC1_9BACL</name>
<sequence>MSEGKINFATELWKEFKDGPASTKLGIISGIFTIFGVSGVYFYSNFAIGKLLKLELWGVAALLLLSTFLITITLLIIGGMVYVASPKRMNLKLSYWYFVAIVLFWGLGFAVLSAAFALYYELIKMLFRDLSIS</sequence>
<accession>A0A410WXC1</accession>
<feature type="transmembrane region" description="Helical" evidence="1">
    <location>
        <begin position="95"/>
        <end position="120"/>
    </location>
</feature>
<protein>
    <submittedName>
        <fullName evidence="3">Uncharacterized protein</fullName>
    </submittedName>
</protein>
<dbReference type="Proteomes" id="UP001527202">
    <property type="component" value="Unassembled WGS sequence"/>
</dbReference>
<dbReference type="GeneID" id="95376086"/>
<gene>
    <name evidence="2" type="ORF">M5X16_29285</name>
    <name evidence="3" type="ORF">PC41400_14815</name>
</gene>
<evidence type="ECO:0000313" key="4">
    <source>
        <dbReference type="Proteomes" id="UP000288943"/>
    </source>
</evidence>
<dbReference type="EMBL" id="CP026520">
    <property type="protein sequence ID" value="QAV18881.1"/>
    <property type="molecule type" value="Genomic_DNA"/>
</dbReference>
<feature type="transmembrane region" description="Helical" evidence="1">
    <location>
        <begin position="25"/>
        <end position="44"/>
    </location>
</feature>
<dbReference type="AlphaFoldDB" id="A0A410WXC1"/>
<reference evidence="2 5" key="2">
    <citation type="submission" date="2022-05" db="EMBL/GenBank/DDBJ databases">
        <title>Genome Sequencing of Bee-Associated Microbes.</title>
        <authorList>
            <person name="Dunlap C."/>
        </authorList>
    </citation>
    <scope>NUCLEOTIDE SEQUENCE [LARGE SCALE GENOMIC DNA]</scope>
    <source>
        <strain evidence="2 5">NRRL B-23120</strain>
    </source>
</reference>
<keyword evidence="1" id="KW-0812">Transmembrane</keyword>
<keyword evidence="5" id="KW-1185">Reference proteome</keyword>
<proteinExistence type="predicted"/>
<keyword evidence="1" id="KW-1133">Transmembrane helix</keyword>
<evidence type="ECO:0000256" key="1">
    <source>
        <dbReference type="SAM" id="Phobius"/>
    </source>
</evidence>
<feature type="transmembrane region" description="Helical" evidence="1">
    <location>
        <begin position="56"/>
        <end position="83"/>
    </location>
</feature>
<evidence type="ECO:0000313" key="3">
    <source>
        <dbReference type="EMBL" id="QAV18881.1"/>
    </source>
</evidence>
<dbReference type="OrthoDB" id="9976736at2"/>
<dbReference type="RefSeq" id="WP_042227617.1">
    <property type="nucleotide sequence ID" value="NZ_CP026520.1"/>
</dbReference>
<evidence type="ECO:0000313" key="5">
    <source>
        <dbReference type="Proteomes" id="UP001527202"/>
    </source>
</evidence>
<dbReference type="KEGG" id="pchi:PC41400_14815"/>